<dbReference type="GO" id="GO:0005829">
    <property type="term" value="C:cytosol"/>
    <property type="evidence" value="ECO:0007669"/>
    <property type="project" value="TreeGrafter"/>
</dbReference>
<dbReference type="GO" id="GO:0003700">
    <property type="term" value="F:DNA-binding transcription factor activity"/>
    <property type="evidence" value="ECO:0007669"/>
    <property type="project" value="InterPro"/>
</dbReference>
<keyword evidence="2" id="KW-0238">DNA-binding</keyword>
<evidence type="ECO:0000256" key="1">
    <source>
        <dbReference type="ARBA" id="ARBA00023015"/>
    </source>
</evidence>
<keyword evidence="3" id="KW-0804">Transcription</keyword>
<evidence type="ECO:0000256" key="3">
    <source>
        <dbReference type="ARBA" id="ARBA00023163"/>
    </source>
</evidence>
<dbReference type="PANTHER" id="PTHR47894:SF1">
    <property type="entry name" value="HTH-TYPE TRANSCRIPTIONAL REGULATOR VQSM"/>
    <property type="match status" value="1"/>
</dbReference>
<organism evidence="5 6">
    <name type="scientific">Venatoribacter cucullus</name>
    <dbReference type="NCBI Taxonomy" id="2661630"/>
    <lineage>
        <taxon>Bacteria</taxon>
        <taxon>Pseudomonadati</taxon>
        <taxon>Pseudomonadota</taxon>
        <taxon>Gammaproteobacteria</taxon>
        <taxon>Oceanospirillales</taxon>
        <taxon>Oceanospirillaceae</taxon>
        <taxon>Venatoribacter</taxon>
    </lineage>
</organism>
<dbReference type="InterPro" id="IPR020449">
    <property type="entry name" value="Tscrpt_reg_AraC-type_HTH"/>
</dbReference>
<accession>A0A9X7UXD0</accession>
<evidence type="ECO:0000259" key="4">
    <source>
        <dbReference type="PROSITE" id="PS01124"/>
    </source>
</evidence>
<dbReference type="Pfam" id="PF12625">
    <property type="entry name" value="Arabinose_bd"/>
    <property type="match status" value="1"/>
</dbReference>
<protein>
    <submittedName>
        <fullName evidence="5">Helix-turn-helix domain-containing protein</fullName>
    </submittedName>
</protein>
<dbReference type="SUPFAM" id="SSF46689">
    <property type="entry name" value="Homeodomain-like"/>
    <property type="match status" value="1"/>
</dbReference>
<evidence type="ECO:0000313" key="5">
    <source>
        <dbReference type="EMBL" id="QQD24663.1"/>
    </source>
</evidence>
<dbReference type="InterPro" id="IPR018060">
    <property type="entry name" value="HTH_AraC"/>
</dbReference>
<dbReference type="KEGG" id="vcw:GJQ55_09420"/>
<dbReference type="Gene3D" id="1.10.10.60">
    <property type="entry name" value="Homeodomain-like"/>
    <property type="match status" value="1"/>
</dbReference>
<proteinExistence type="predicted"/>
<dbReference type="GO" id="GO:0000976">
    <property type="term" value="F:transcription cis-regulatory region binding"/>
    <property type="evidence" value="ECO:0007669"/>
    <property type="project" value="TreeGrafter"/>
</dbReference>
<dbReference type="InterPro" id="IPR009057">
    <property type="entry name" value="Homeodomain-like_sf"/>
</dbReference>
<dbReference type="SMART" id="SM00342">
    <property type="entry name" value="HTH_ARAC"/>
    <property type="match status" value="1"/>
</dbReference>
<dbReference type="EMBL" id="CP046056">
    <property type="protein sequence ID" value="QQD24663.1"/>
    <property type="molecule type" value="Genomic_DNA"/>
</dbReference>
<reference evidence="5 6" key="1">
    <citation type="submission" date="2019-11" db="EMBL/GenBank/DDBJ databases">
        <title>Venatorbacter sp. nov. a predator of Campylobacter and other Gram-negative bacteria.</title>
        <authorList>
            <person name="Saeedi A."/>
            <person name="Cummings N.J."/>
            <person name="Connerton I.F."/>
            <person name="Connerton P.L."/>
        </authorList>
    </citation>
    <scope>NUCLEOTIDE SEQUENCE [LARGE SCALE GENOMIC DNA]</scope>
    <source>
        <strain evidence="5">XL5</strain>
    </source>
</reference>
<dbReference type="RefSeq" id="WP_228344724.1">
    <property type="nucleotide sequence ID" value="NZ_CP046056.1"/>
</dbReference>
<dbReference type="PROSITE" id="PS01124">
    <property type="entry name" value="HTH_ARAC_FAMILY_2"/>
    <property type="match status" value="1"/>
</dbReference>
<keyword evidence="6" id="KW-1185">Reference proteome</keyword>
<dbReference type="AlphaFoldDB" id="A0A9X7UXD0"/>
<dbReference type="PRINTS" id="PR00032">
    <property type="entry name" value="HTHARAC"/>
</dbReference>
<name>A0A9X7UXD0_9GAMM</name>
<dbReference type="Proteomes" id="UP000596074">
    <property type="component" value="Chromosome"/>
</dbReference>
<sequence>MTTPLHDVAPAPALPTVSALWVRGLLQAAEALGMDPQALLQAADIPAGLLSTPYARISLAQNLQVWRNIERSRPQPDTGLRIGEMVKPSHFQLFALTLMHSDTLGAAFTRSVRYTRLLSDGGHYFLTGENNQAAICYEPLGDDFSHHQVDAVLVLLRSFANWLACRPLPLLRVEMRHPAPADSSEYARIFAAPLQFSAPRNALVFAPEVLAEPLALGDEQLSSLHEQMLEAQLALLNQPDSAGLVRHFLQHQDELLVDRDQVAARLHMSGRTLQRKLQECGTKFQQLLDEERCRRAQQLLRQTDLSLTVISARLGFAESSVFSRAFRRWTGMSPLEYRRAH</sequence>
<evidence type="ECO:0000256" key="2">
    <source>
        <dbReference type="ARBA" id="ARBA00023125"/>
    </source>
</evidence>
<gene>
    <name evidence="5" type="ORF">GJQ55_09420</name>
</gene>
<dbReference type="Pfam" id="PF12833">
    <property type="entry name" value="HTH_18"/>
    <property type="match status" value="1"/>
</dbReference>
<dbReference type="InterPro" id="IPR032687">
    <property type="entry name" value="AraC-type_N"/>
</dbReference>
<feature type="domain" description="HTH araC/xylS-type" evidence="4">
    <location>
        <begin position="243"/>
        <end position="340"/>
    </location>
</feature>
<evidence type="ECO:0000313" key="6">
    <source>
        <dbReference type="Proteomes" id="UP000596074"/>
    </source>
</evidence>
<dbReference type="PANTHER" id="PTHR47894">
    <property type="entry name" value="HTH-TYPE TRANSCRIPTIONAL REGULATOR GADX"/>
    <property type="match status" value="1"/>
</dbReference>
<keyword evidence="1" id="KW-0805">Transcription regulation</keyword>